<reference evidence="2 3" key="1">
    <citation type="submission" date="2019-05" db="EMBL/GenBank/DDBJ databases">
        <title>Culicoidintestinum kansasii gen. nov., sp. nov. from the gastrointestinal tract of the biting midge, Culicoides sonorensis.</title>
        <authorList>
            <person name="Neupane S."/>
            <person name="Ghosh A."/>
            <person name="Gunther S."/>
            <person name="Martin K."/>
            <person name="Zurek L."/>
        </authorList>
    </citation>
    <scope>NUCLEOTIDE SEQUENCE [LARGE SCALE GENOMIC DNA]</scope>
    <source>
        <strain evidence="2 3">CS-1</strain>
    </source>
</reference>
<feature type="domain" description="Peptidase M16 C-terminal" evidence="1">
    <location>
        <begin position="181"/>
        <end position="356"/>
    </location>
</feature>
<dbReference type="RefSeq" id="WP_138190819.1">
    <property type="nucleotide sequence ID" value="NZ_VBWP01000004.1"/>
</dbReference>
<dbReference type="EMBL" id="VBWP01000004">
    <property type="protein sequence ID" value="TLG74267.1"/>
    <property type="molecule type" value="Genomic_DNA"/>
</dbReference>
<evidence type="ECO:0000313" key="3">
    <source>
        <dbReference type="Proteomes" id="UP000306912"/>
    </source>
</evidence>
<keyword evidence="3" id="KW-1185">Reference proteome</keyword>
<dbReference type="Pfam" id="PF05193">
    <property type="entry name" value="Peptidase_M16_C"/>
    <property type="match status" value="1"/>
</dbReference>
<dbReference type="NCBIfam" id="NF047422">
    <property type="entry name" value="YfmF_fam"/>
    <property type="match status" value="1"/>
</dbReference>
<sequence>MIVNKQEWQGLNINTIQTEKFKTLTFIVQFKNKLKADSVAARSLATILLKKATKKYPSNKALQKYLDTLYGARLTSSISRKGDLHQTAIQLTVLNPAYVADESYTIESIIQFLYEVIYQPAEENGGFLNDEFTVEKRNLEETIKATYNDKIQYSLQRLNDIMCADEPYIVRAYGVLEDYGKLTAANVFQYYKKMLAEDEIKISIIGDLAELPIESMFKTIFPVQENHKEKIQMEFFPKIISEVKAEIEHQDITQSKLNIGLRTNIFTNSSMYFAMKVAIGILGGFPHSKLFTNVREKASLAYYASSYYDGSNGMAIIYAGIEAQNLTKADAIIREQITDMLNGTFSDEDLSMTKRSMINDLREAADSVGGMSTLVDAIESLPAIYSLEDWLAAFDRVTRADVVSAMQHVQIDTTYILTSEGEVQ</sequence>
<dbReference type="PANTHER" id="PTHR11851">
    <property type="entry name" value="METALLOPROTEASE"/>
    <property type="match status" value="1"/>
</dbReference>
<proteinExistence type="predicted"/>
<dbReference type="Proteomes" id="UP000306912">
    <property type="component" value="Unassembled WGS sequence"/>
</dbReference>
<evidence type="ECO:0000259" key="1">
    <source>
        <dbReference type="Pfam" id="PF05193"/>
    </source>
</evidence>
<gene>
    <name evidence="2" type="ORF">FEZ08_06055</name>
</gene>
<protein>
    <submittedName>
        <fullName evidence="2">Insulinase family protein</fullName>
    </submittedName>
</protein>
<dbReference type="InParanoid" id="A0A5R8QEP9"/>
<dbReference type="SUPFAM" id="SSF63411">
    <property type="entry name" value="LuxS/MPP-like metallohydrolase"/>
    <property type="match status" value="2"/>
</dbReference>
<dbReference type="GO" id="GO:0046872">
    <property type="term" value="F:metal ion binding"/>
    <property type="evidence" value="ECO:0007669"/>
    <property type="project" value="InterPro"/>
</dbReference>
<dbReference type="OrthoDB" id="9762085at2"/>
<dbReference type="AlphaFoldDB" id="A0A5R8QEP9"/>
<dbReference type="InterPro" id="IPR050361">
    <property type="entry name" value="MPP/UQCRC_Complex"/>
</dbReference>
<accession>A0A5R8QEP9</accession>
<name>A0A5R8QEP9_9FIRM</name>
<dbReference type="InterPro" id="IPR011249">
    <property type="entry name" value="Metalloenz_LuxS/M16"/>
</dbReference>
<dbReference type="InterPro" id="IPR007863">
    <property type="entry name" value="Peptidase_M16_C"/>
</dbReference>
<organism evidence="2 3">
    <name type="scientific">Culicoidibacter larvae</name>
    <dbReference type="NCBI Taxonomy" id="2579976"/>
    <lineage>
        <taxon>Bacteria</taxon>
        <taxon>Bacillati</taxon>
        <taxon>Bacillota</taxon>
        <taxon>Culicoidibacteria</taxon>
        <taxon>Culicoidibacterales</taxon>
        <taxon>Culicoidibacteraceae</taxon>
        <taxon>Culicoidibacter</taxon>
    </lineage>
</organism>
<dbReference type="Gene3D" id="3.30.830.10">
    <property type="entry name" value="Metalloenzyme, LuxS/M16 peptidase-like"/>
    <property type="match status" value="2"/>
</dbReference>
<comment type="caution">
    <text evidence="2">The sequence shown here is derived from an EMBL/GenBank/DDBJ whole genome shotgun (WGS) entry which is preliminary data.</text>
</comment>
<dbReference type="FunCoup" id="A0A5R8QEP9">
    <property type="interactions" value="4"/>
</dbReference>
<evidence type="ECO:0000313" key="2">
    <source>
        <dbReference type="EMBL" id="TLG74267.1"/>
    </source>
</evidence>
<dbReference type="PANTHER" id="PTHR11851:SF186">
    <property type="entry name" value="INACTIVE METALLOPROTEASE YMFF-RELATED"/>
    <property type="match status" value="1"/>
</dbReference>